<dbReference type="InterPro" id="IPR025519">
    <property type="entry name" value="DUF4407"/>
</dbReference>
<feature type="transmembrane region" description="Helical" evidence="2">
    <location>
        <begin position="97"/>
        <end position="118"/>
    </location>
</feature>
<keyword evidence="2" id="KW-0472">Membrane</keyword>
<dbReference type="EMBL" id="JADEWU010000103">
    <property type="protein sequence ID" value="MBE9146495.1"/>
    <property type="molecule type" value="Genomic_DNA"/>
</dbReference>
<protein>
    <submittedName>
        <fullName evidence="3">DUF4407 domain-containing protein</fullName>
    </submittedName>
</protein>
<keyword evidence="2" id="KW-1133">Transmembrane helix</keyword>
<dbReference type="RefSeq" id="WP_193871827.1">
    <property type="nucleotide sequence ID" value="NZ_JADEWU010000103.1"/>
</dbReference>
<keyword evidence="1" id="KW-0175">Coiled coil</keyword>
<name>A0ABR9UJ64_9CYAN</name>
<reference evidence="3 4" key="1">
    <citation type="submission" date="2020-10" db="EMBL/GenBank/DDBJ databases">
        <authorList>
            <person name="Castelo-Branco R."/>
            <person name="Eusebio N."/>
            <person name="Adriana R."/>
            <person name="Vieira A."/>
            <person name="Brugerolle De Fraissinette N."/>
            <person name="Rezende De Castro R."/>
            <person name="Schneider M.P."/>
            <person name="Vasconcelos V."/>
            <person name="Leao P.N."/>
        </authorList>
    </citation>
    <scope>NUCLEOTIDE SEQUENCE [LARGE SCALE GENOMIC DNA]</scope>
    <source>
        <strain evidence="3 4">LEGE 06226</strain>
    </source>
</reference>
<feature type="transmembrane region" description="Helical" evidence="2">
    <location>
        <begin position="30"/>
        <end position="53"/>
    </location>
</feature>
<evidence type="ECO:0000313" key="3">
    <source>
        <dbReference type="EMBL" id="MBE9146495.1"/>
    </source>
</evidence>
<organism evidence="3 4">
    <name type="scientific">Planktothrix mougeotii LEGE 06226</name>
    <dbReference type="NCBI Taxonomy" id="1828728"/>
    <lineage>
        <taxon>Bacteria</taxon>
        <taxon>Bacillati</taxon>
        <taxon>Cyanobacteriota</taxon>
        <taxon>Cyanophyceae</taxon>
        <taxon>Oscillatoriophycideae</taxon>
        <taxon>Oscillatoriales</taxon>
        <taxon>Microcoleaceae</taxon>
        <taxon>Planktothrix</taxon>
    </lineage>
</organism>
<feature type="transmembrane region" description="Helical" evidence="2">
    <location>
        <begin position="59"/>
        <end position="76"/>
    </location>
</feature>
<accession>A0ABR9UJ64</accession>
<evidence type="ECO:0000256" key="2">
    <source>
        <dbReference type="SAM" id="Phobius"/>
    </source>
</evidence>
<evidence type="ECO:0000313" key="4">
    <source>
        <dbReference type="Proteomes" id="UP000640725"/>
    </source>
</evidence>
<dbReference type="Proteomes" id="UP000640725">
    <property type="component" value="Unassembled WGS sequence"/>
</dbReference>
<proteinExistence type="predicted"/>
<keyword evidence="4" id="KW-1185">Reference proteome</keyword>
<dbReference type="Pfam" id="PF14362">
    <property type="entry name" value="DUF4407"/>
    <property type="match status" value="1"/>
</dbReference>
<comment type="caution">
    <text evidence="3">The sequence shown here is derived from an EMBL/GenBank/DDBJ whole genome shotgun (WGS) entry which is preliminary data.</text>
</comment>
<feature type="coiled-coil region" evidence="1">
    <location>
        <begin position="388"/>
        <end position="418"/>
    </location>
</feature>
<feature type="coiled-coil region" evidence="1">
    <location>
        <begin position="151"/>
        <end position="218"/>
    </location>
</feature>
<gene>
    <name evidence="3" type="ORF">IQ236_25195</name>
</gene>
<sequence length="430" mass="49012">MKNYEKKLWWCAGADIDLLEQSYASDRHKFTAIGASILLTTACAILSGGYAFYVIFKSLSMALLLGLFWGLIIFNLDRSMILSFHKEKIITFEQIAIVVSRLLVAVLIAVVIAIPLHLKIFEKPILAELAQENALIALQVQNQLNEGMPEIRELQAANQALETSIQEKENKRDQLCDQAIKEAEGISGTGKEGKGPVYAEKNAICQKQESELEELKEKSNPILAENRQRINTLQAQKDQQFKMVKNTREKADDIITQLNTLENLGKKNRAIAHASHAISWLFIVVDTAPIFAKLLAKRSPYDAMLKQREQELIENADQEINNIKERVYQTKKFELDVYLQSMVKASTSSEMNKMMEEIASKIIEKTKEQLLKQVQQFQVSRQFKQRIYKQQKSTLSQLQNAETQLQNTQNAANHHVANATQQLKNYVNRF</sequence>
<evidence type="ECO:0000256" key="1">
    <source>
        <dbReference type="SAM" id="Coils"/>
    </source>
</evidence>
<keyword evidence="2" id="KW-0812">Transmembrane</keyword>